<evidence type="ECO:0000313" key="8">
    <source>
        <dbReference type="EMBL" id="RYO80560.1"/>
    </source>
</evidence>
<evidence type="ECO:0008006" key="10">
    <source>
        <dbReference type="Google" id="ProtNLM"/>
    </source>
</evidence>
<dbReference type="PANTHER" id="PTHR46187:SF3">
    <property type="entry name" value="ALKALINE CERAMIDASE 3"/>
    <property type="match status" value="1"/>
</dbReference>
<feature type="transmembrane region" description="Helical" evidence="7">
    <location>
        <begin position="180"/>
        <end position="199"/>
    </location>
</feature>
<feature type="transmembrane region" description="Helical" evidence="7">
    <location>
        <begin position="150"/>
        <end position="168"/>
    </location>
</feature>
<keyword evidence="6 7" id="KW-0472">Membrane</keyword>
<comment type="caution">
    <text evidence="8">The sequence shown here is derived from an EMBL/GenBank/DDBJ whole genome shotgun (WGS) entry which is preliminary data.</text>
</comment>
<keyword evidence="5 7" id="KW-1133">Transmembrane helix</keyword>
<accession>A0ABY0H383</accession>
<proteinExistence type="inferred from homology"/>
<dbReference type="PANTHER" id="PTHR46187">
    <property type="entry name" value="ALKALINE CERAMIDASE 3"/>
    <property type="match status" value="1"/>
</dbReference>
<protein>
    <recommendedName>
        <fullName evidence="10">Alkaline phytoceramidase</fullName>
    </recommendedName>
</protein>
<sequence length="246" mass="27965">MPTHGALGELSFPYRQSREGFFGAKTATLNFCEEASTRTSRACMWRTEYADQWFQDYAMSYWCAEVCNTLTNVLFLWLGWRGIRSAYRNCHPSVFIVGFVGYTVVGLGSTLFHATLKYPMQLVDELSMIYTTCLMCFATFSYARSTVFSYMLGTVLTGLAWFITARYYATKDPKFHQDAYAILTAIVVFSNMFIMEFSVRPALQSRDRKRAPNSPVQTSNVILKEMWLMVATGQQVDTVGDLTTSS</sequence>
<feature type="transmembrane region" description="Helical" evidence="7">
    <location>
        <begin position="92"/>
        <end position="114"/>
    </location>
</feature>
<organism evidence="8 9">
    <name type="scientific">Monosporascus cannonballus</name>
    <dbReference type="NCBI Taxonomy" id="155416"/>
    <lineage>
        <taxon>Eukaryota</taxon>
        <taxon>Fungi</taxon>
        <taxon>Dikarya</taxon>
        <taxon>Ascomycota</taxon>
        <taxon>Pezizomycotina</taxon>
        <taxon>Sordariomycetes</taxon>
        <taxon>Xylariomycetidae</taxon>
        <taxon>Xylariales</taxon>
        <taxon>Xylariales incertae sedis</taxon>
        <taxon>Monosporascus</taxon>
    </lineage>
</organism>
<keyword evidence="3 7" id="KW-0812">Transmembrane</keyword>
<gene>
    <name evidence="8" type="ORF">DL762_007577</name>
</gene>
<evidence type="ECO:0000256" key="7">
    <source>
        <dbReference type="SAM" id="Phobius"/>
    </source>
</evidence>
<feature type="transmembrane region" description="Helical" evidence="7">
    <location>
        <begin position="59"/>
        <end position="80"/>
    </location>
</feature>
<evidence type="ECO:0000256" key="6">
    <source>
        <dbReference type="ARBA" id="ARBA00023136"/>
    </source>
</evidence>
<evidence type="ECO:0000256" key="5">
    <source>
        <dbReference type="ARBA" id="ARBA00022989"/>
    </source>
</evidence>
<name>A0ABY0H383_9PEZI</name>
<dbReference type="Pfam" id="PF05875">
    <property type="entry name" value="Ceramidase"/>
    <property type="match status" value="1"/>
</dbReference>
<dbReference type="InterPro" id="IPR008901">
    <property type="entry name" value="ACER"/>
</dbReference>
<evidence type="ECO:0000313" key="9">
    <source>
        <dbReference type="Proteomes" id="UP000294003"/>
    </source>
</evidence>
<keyword evidence="4" id="KW-0378">Hydrolase</keyword>
<reference evidence="8 9" key="1">
    <citation type="submission" date="2018-06" db="EMBL/GenBank/DDBJ databases">
        <title>Complete Genomes of Monosporascus.</title>
        <authorList>
            <person name="Robinson A.J."/>
            <person name="Natvig D.O."/>
        </authorList>
    </citation>
    <scope>NUCLEOTIDE SEQUENCE [LARGE SCALE GENOMIC DNA]</scope>
    <source>
        <strain evidence="8 9">CBS 609.92</strain>
    </source>
</reference>
<evidence type="ECO:0000256" key="2">
    <source>
        <dbReference type="ARBA" id="ARBA00009780"/>
    </source>
</evidence>
<keyword evidence="9" id="KW-1185">Reference proteome</keyword>
<comment type="subcellular location">
    <subcellularLocation>
        <location evidence="1">Membrane</location>
        <topology evidence="1">Multi-pass membrane protein</topology>
    </subcellularLocation>
</comment>
<feature type="transmembrane region" description="Helical" evidence="7">
    <location>
        <begin position="126"/>
        <end position="143"/>
    </location>
</feature>
<dbReference type="EMBL" id="QJNS01000285">
    <property type="protein sequence ID" value="RYO80560.1"/>
    <property type="molecule type" value="Genomic_DNA"/>
</dbReference>
<evidence type="ECO:0000256" key="3">
    <source>
        <dbReference type="ARBA" id="ARBA00022692"/>
    </source>
</evidence>
<dbReference type="Proteomes" id="UP000294003">
    <property type="component" value="Unassembled WGS sequence"/>
</dbReference>
<evidence type="ECO:0000256" key="4">
    <source>
        <dbReference type="ARBA" id="ARBA00022801"/>
    </source>
</evidence>
<evidence type="ECO:0000256" key="1">
    <source>
        <dbReference type="ARBA" id="ARBA00004141"/>
    </source>
</evidence>
<comment type="similarity">
    <text evidence="2">Belongs to the alkaline ceramidase family.</text>
</comment>